<reference evidence="2 3" key="1">
    <citation type="submission" date="2019-07" db="EMBL/GenBank/DDBJ databases">
        <title>Characterization of Brevibacillus brevis HK544, as a potential biocontrol agent.</title>
        <authorList>
            <person name="Kim H."/>
        </authorList>
    </citation>
    <scope>NUCLEOTIDE SEQUENCE [LARGE SCALE GENOMIC DNA]</scope>
    <source>
        <strain evidence="2 3">HK544</strain>
    </source>
</reference>
<evidence type="ECO:0000313" key="3">
    <source>
        <dbReference type="Proteomes" id="UP000317713"/>
    </source>
</evidence>
<dbReference type="EMBL" id="CP042161">
    <property type="protein sequence ID" value="QDS35445.1"/>
    <property type="molecule type" value="Genomic_DNA"/>
</dbReference>
<dbReference type="InterPro" id="IPR029442">
    <property type="entry name" value="GyrI-like"/>
</dbReference>
<dbReference type="SUPFAM" id="SSF55136">
    <property type="entry name" value="Probable bacterial effector-binding domain"/>
    <property type="match status" value="1"/>
</dbReference>
<dbReference type="SMART" id="SM00871">
    <property type="entry name" value="AraC_E_bind"/>
    <property type="match status" value="1"/>
</dbReference>
<dbReference type="AlphaFoldDB" id="A0A517I992"/>
<dbReference type="Proteomes" id="UP000317713">
    <property type="component" value="Chromosome"/>
</dbReference>
<dbReference type="InterPro" id="IPR010499">
    <property type="entry name" value="AraC_E-bd"/>
</dbReference>
<evidence type="ECO:0000313" key="2">
    <source>
        <dbReference type="EMBL" id="QDS35445.1"/>
    </source>
</evidence>
<name>A0A517I992_BREBE</name>
<dbReference type="PANTHER" id="PTHR36444">
    <property type="entry name" value="TRANSCRIPTIONAL REGULATOR PROTEIN YOBU-RELATED"/>
    <property type="match status" value="1"/>
</dbReference>
<sequence length="166" mass="19010">MKGRLFMEPTVLSRKETHVIGFTFTANVTEDLEQKHSATTTEALRTRKNEIQNQVGEGEYLIQIYPDKDDFDAAIDPFTTLISVEVSSLADIPEGMVSHTIPAGKFAKVTHKGPETNLGETYDFLYGSWLCESGYEYAGFDFEYWDERYKPEQEDNEIDIYVPLFK</sequence>
<dbReference type="Pfam" id="PF06445">
    <property type="entry name" value="GyrI-like"/>
    <property type="match status" value="1"/>
</dbReference>
<dbReference type="InterPro" id="IPR053182">
    <property type="entry name" value="YobU-like_regulator"/>
</dbReference>
<feature type="domain" description="AraC effector-binding" evidence="1">
    <location>
        <begin position="7"/>
        <end position="165"/>
    </location>
</feature>
<dbReference type="PANTHER" id="PTHR36444:SF2">
    <property type="entry name" value="TRANSCRIPTIONAL REGULATOR PROTEIN YOBU-RELATED"/>
    <property type="match status" value="1"/>
</dbReference>
<dbReference type="InterPro" id="IPR011256">
    <property type="entry name" value="Reg_factor_effector_dom_sf"/>
</dbReference>
<gene>
    <name evidence="2" type="ORF">FPS98_16295</name>
</gene>
<evidence type="ECO:0000259" key="1">
    <source>
        <dbReference type="SMART" id="SM00871"/>
    </source>
</evidence>
<dbReference type="Gene3D" id="3.20.80.10">
    <property type="entry name" value="Regulatory factor, effector binding domain"/>
    <property type="match status" value="1"/>
</dbReference>
<accession>A0A517I992</accession>
<proteinExistence type="predicted"/>
<organism evidence="2 3">
    <name type="scientific">Brevibacillus brevis</name>
    <name type="common">Bacillus brevis</name>
    <dbReference type="NCBI Taxonomy" id="1393"/>
    <lineage>
        <taxon>Bacteria</taxon>
        <taxon>Bacillati</taxon>
        <taxon>Bacillota</taxon>
        <taxon>Bacilli</taxon>
        <taxon>Bacillales</taxon>
        <taxon>Paenibacillaceae</taxon>
        <taxon>Brevibacillus</taxon>
    </lineage>
</organism>
<protein>
    <submittedName>
        <fullName evidence="2">AraC family transcriptional regulator</fullName>
    </submittedName>
</protein>